<accession>A0ABU5QV15</accession>
<evidence type="ECO:0000256" key="2">
    <source>
        <dbReference type="PIRNR" id="PIRNR006429"/>
    </source>
</evidence>
<dbReference type="Proteomes" id="UP001304671">
    <property type="component" value="Unassembled WGS sequence"/>
</dbReference>
<evidence type="ECO:0000259" key="4">
    <source>
        <dbReference type="Pfam" id="PF01645"/>
    </source>
</evidence>
<evidence type="ECO:0000313" key="5">
    <source>
        <dbReference type="EMBL" id="MEA5260544.1"/>
    </source>
</evidence>
<evidence type="ECO:0000256" key="3">
    <source>
        <dbReference type="SAM" id="Phobius"/>
    </source>
</evidence>
<reference evidence="5 6" key="1">
    <citation type="submission" date="2023-12" db="EMBL/GenBank/DDBJ databases">
        <title>Novel species of the genus Arcicella isolated from rivers.</title>
        <authorList>
            <person name="Lu H."/>
        </authorList>
    </citation>
    <scope>NUCLEOTIDE SEQUENCE [LARGE SCALE GENOMIC DNA]</scope>
    <source>
        <strain evidence="5 6">LMG 21963</strain>
    </source>
</reference>
<keyword evidence="3" id="KW-0812">Transmembrane</keyword>
<keyword evidence="3" id="KW-1133">Transmembrane helix</keyword>
<proteinExistence type="inferred from homology"/>
<dbReference type="PIRSF" id="PIRSF006429">
    <property type="entry name" value="GOGAT_lg_2"/>
    <property type="match status" value="1"/>
</dbReference>
<dbReference type="CDD" id="cd02808">
    <property type="entry name" value="GltS_FMN"/>
    <property type="match status" value="1"/>
</dbReference>
<gene>
    <name evidence="5" type="ORF">VB264_22290</name>
</gene>
<keyword evidence="6" id="KW-1185">Reference proteome</keyword>
<comment type="caution">
    <text evidence="5">The sequence shown here is derived from an EMBL/GenBank/DDBJ whole genome shotgun (WGS) entry which is preliminary data.</text>
</comment>
<dbReference type="RefSeq" id="WP_323253160.1">
    <property type="nucleotide sequence ID" value="NZ_JAYFUL010000058.1"/>
</dbReference>
<dbReference type="SUPFAM" id="SSF51395">
    <property type="entry name" value="FMN-linked oxidoreductases"/>
    <property type="match status" value="1"/>
</dbReference>
<dbReference type="Gene3D" id="3.20.20.70">
    <property type="entry name" value="Aldolase class I"/>
    <property type="match status" value="1"/>
</dbReference>
<feature type="domain" description="Glutamate synthase" evidence="4">
    <location>
        <begin position="143"/>
        <end position="463"/>
    </location>
</feature>
<feature type="transmembrane region" description="Helical" evidence="3">
    <location>
        <begin position="6"/>
        <end position="25"/>
    </location>
</feature>
<evidence type="ECO:0000313" key="6">
    <source>
        <dbReference type="Proteomes" id="UP001304671"/>
    </source>
</evidence>
<comment type="similarity">
    <text evidence="1 2">Belongs to the glutamate synthase family.</text>
</comment>
<keyword evidence="5" id="KW-0560">Oxidoreductase</keyword>
<organism evidence="5 6">
    <name type="scientific">Arcicella aquatica</name>
    <dbReference type="NCBI Taxonomy" id="217141"/>
    <lineage>
        <taxon>Bacteria</taxon>
        <taxon>Pseudomonadati</taxon>
        <taxon>Bacteroidota</taxon>
        <taxon>Cytophagia</taxon>
        <taxon>Cytophagales</taxon>
        <taxon>Flectobacillaceae</taxon>
        <taxon>Arcicella</taxon>
    </lineage>
</organism>
<dbReference type="EMBL" id="JAYFUL010000058">
    <property type="protein sequence ID" value="MEA5260544.1"/>
    <property type="molecule type" value="Genomic_DNA"/>
</dbReference>
<dbReference type="InterPro" id="IPR002932">
    <property type="entry name" value="Glu_synthdom"/>
</dbReference>
<dbReference type="PANTHER" id="PTHR43819">
    <property type="entry name" value="ARCHAEAL-TYPE GLUTAMATE SYNTHASE [NADPH]"/>
    <property type="match status" value="1"/>
</dbReference>
<dbReference type="PANTHER" id="PTHR43819:SF1">
    <property type="entry name" value="ARCHAEAL-TYPE GLUTAMATE SYNTHASE [NADPH]"/>
    <property type="match status" value="1"/>
</dbReference>
<protein>
    <submittedName>
        <fullName evidence="5">FMN-binding glutamate synthase family protein</fullName>
        <ecNumber evidence="5">1.4.-.-</ecNumber>
    </submittedName>
</protein>
<dbReference type="GO" id="GO:0016491">
    <property type="term" value="F:oxidoreductase activity"/>
    <property type="evidence" value="ECO:0007669"/>
    <property type="project" value="UniProtKB-KW"/>
</dbReference>
<dbReference type="InterPro" id="IPR013785">
    <property type="entry name" value="Aldolase_TIM"/>
</dbReference>
<dbReference type="InterPro" id="IPR024188">
    <property type="entry name" value="GltB"/>
</dbReference>
<name>A0ABU5QV15_9BACT</name>
<dbReference type="EC" id="1.4.-.-" evidence="5"/>
<dbReference type="Pfam" id="PF01645">
    <property type="entry name" value="Glu_synthase"/>
    <property type="match status" value="1"/>
</dbReference>
<evidence type="ECO:0000256" key="1">
    <source>
        <dbReference type="ARBA" id="ARBA00009716"/>
    </source>
</evidence>
<keyword evidence="3" id="KW-0472">Membrane</keyword>
<sequence>MFLANIFSSFSWWLILPLAILILAIRDLLQNRHTIQHNFPVVGHIRYMLEKIGPELRQYIVANNREELPFNRGERAWVYASSKKENNLQGFGSDQDFNTAGYIFIKHAMLGHKLADNHPNLKDPSAVPCSKTIGEYHKRKRPYKPYSVVNISGMSYGSLSAKAVESLNKGALKFGCYHNTGEGSLSPYHKYGSDVIVNIGTAYFGVRDDDGKFSMEKLIKMTTDNPFVKALELKLSQGAKPGKGGMLPAAKITKEIAEIRHIPLGKDAISPAFHSEFSTIPEMVNFIESMANQTGLPVGIKSAVGKLEMWEELAQYMVKTGKGPDFITIDGGEGGTGAAPHAFADHVSLPFNYGFTKVYKIFQKYELADKIVFIGSGKLGFPEKAMMAFAMGCDLINVAREAMMSIGCIQAQVCHTNRCPAGVATSSPWLQAGIDPTLKSERFYNYVKTLNKEILEITHACGYEHPCQMTMQDVDMVMGDNNKTQSLATTFGYNKTIVPFEGVDKLLKSPYLGGGKAQVN</sequence>